<sequence>MSRAMANGKHSTYKKGSGRQAAMPYKGKYIVVTCAKKGGQISNGWWGYPLK</sequence>
<evidence type="ECO:0000313" key="3">
    <source>
        <dbReference type="EMBL" id="PCC18259.1"/>
    </source>
</evidence>
<dbReference type="EMBL" id="CP025334">
    <property type="protein sequence ID" value="AZT98250.1"/>
    <property type="molecule type" value="Genomic_DNA"/>
</dbReference>
<reference evidence="2 5" key="2">
    <citation type="submission" date="2017-12" db="EMBL/GenBank/DDBJ databases">
        <authorList>
            <person name="Levesque S."/>
        </authorList>
    </citation>
    <scope>NUCLEOTIDE SEQUENCE [LARGE SCALE GENOMIC DNA]</scope>
    <source>
        <strain evidence="2 5">SMQ-1420</strain>
    </source>
</reference>
<protein>
    <submittedName>
        <fullName evidence="3">Uncharacterized protein</fullName>
    </submittedName>
</protein>
<evidence type="ECO:0000313" key="2">
    <source>
        <dbReference type="EMBL" id="AZT98250.1"/>
    </source>
</evidence>
<reference evidence="2 5" key="3">
    <citation type="submission" date="2019-01" db="EMBL/GenBank/DDBJ databases">
        <title>Comparative genomic analysis of Brevibacterium aurantiacum sheds light on its evolution and its adaptation to smear-ripened cheeses.</title>
        <authorList>
            <person name="Moineau S."/>
        </authorList>
    </citation>
    <scope>NUCLEOTIDE SEQUENCE [LARGE SCALE GENOMIC DNA]</scope>
    <source>
        <strain evidence="2 5">SMQ-1420</strain>
    </source>
</reference>
<evidence type="ECO:0000313" key="5">
    <source>
        <dbReference type="Proteomes" id="UP000282731"/>
    </source>
</evidence>
<proteinExistence type="predicted"/>
<dbReference type="EMBL" id="NRGX01000001">
    <property type="protein sequence ID" value="PCC18259.1"/>
    <property type="molecule type" value="Genomic_DNA"/>
</dbReference>
<reference evidence="3 4" key="1">
    <citation type="journal article" date="2017" name="Elife">
        <title>Extensive horizontal gene transfer in cheese-associated bacteria.</title>
        <authorList>
            <person name="Bonham K.S."/>
            <person name="Wolfe B.E."/>
            <person name="Dutton R.J."/>
        </authorList>
    </citation>
    <scope>NUCLEOTIDE SEQUENCE [LARGE SCALE GENOMIC DNA]</scope>
    <source>
        <strain evidence="3 4">JB5</strain>
    </source>
</reference>
<evidence type="ECO:0000256" key="1">
    <source>
        <dbReference type="SAM" id="MobiDB-lite"/>
    </source>
</evidence>
<dbReference type="Proteomes" id="UP000218377">
    <property type="component" value="Unassembled WGS sequence"/>
</dbReference>
<dbReference type="Proteomes" id="UP000282731">
    <property type="component" value="Chromosome"/>
</dbReference>
<organism evidence="3 4">
    <name type="scientific">Brevibacterium aurantiacum</name>
    <dbReference type="NCBI Taxonomy" id="273384"/>
    <lineage>
        <taxon>Bacteria</taxon>
        <taxon>Bacillati</taxon>
        <taxon>Actinomycetota</taxon>
        <taxon>Actinomycetes</taxon>
        <taxon>Micrococcales</taxon>
        <taxon>Brevibacteriaceae</taxon>
        <taxon>Brevibacterium</taxon>
    </lineage>
</organism>
<name>A0A2A3X3L8_BREAU</name>
<dbReference type="AlphaFoldDB" id="A0A2A3X3L8"/>
<accession>A0A2A3X3L8</accession>
<gene>
    <name evidence="3" type="ORF">CIK79_08145</name>
    <name evidence="2" type="ORF">CXR27_15525</name>
</gene>
<evidence type="ECO:0000313" key="4">
    <source>
        <dbReference type="Proteomes" id="UP000218377"/>
    </source>
</evidence>
<feature type="region of interest" description="Disordered" evidence="1">
    <location>
        <begin position="1"/>
        <end position="20"/>
    </location>
</feature>